<name>A0A0A7REV6_9LACO</name>
<dbReference type="GO" id="GO:0030694">
    <property type="term" value="C:bacterial-type flagellum basal body, rod"/>
    <property type="evidence" value="ECO:0007669"/>
    <property type="project" value="InterPro"/>
</dbReference>
<dbReference type="EMBL" id="CP104396">
    <property type="protein sequence ID" value="UXC64283.1"/>
    <property type="molecule type" value="Genomic_DNA"/>
</dbReference>
<dbReference type="GO" id="GO:0071973">
    <property type="term" value="P:bacterial-type flagellum-dependent cell motility"/>
    <property type="evidence" value="ECO:0007669"/>
    <property type="project" value="InterPro"/>
</dbReference>
<evidence type="ECO:0000313" key="9">
    <source>
        <dbReference type="EMBL" id="UXC64283.1"/>
    </source>
</evidence>
<dbReference type="PROSITE" id="PS00588">
    <property type="entry name" value="FLAGELLA_BB_ROD"/>
    <property type="match status" value="1"/>
</dbReference>
<dbReference type="AlphaFoldDB" id="A0A0A7REV6"/>
<evidence type="ECO:0000256" key="1">
    <source>
        <dbReference type="ARBA" id="ARBA00004117"/>
    </source>
</evidence>
<comment type="similarity">
    <text evidence="2 6">Belongs to the flagella basal body rod proteins family.</text>
</comment>
<evidence type="ECO:0000256" key="3">
    <source>
        <dbReference type="ARBA" id="ARBA00014376"/>
    </source>
</evidence>
<accession>A0A0A7REV6</accession>
<keyword evidence="4 6" id="KW-0975">Bacterial flagellum</keyword>
<keyword evidence="7" id="KW-0969">Cilium</keyword>
<sequence>MVASESTYSLLRQAMAVSNQRASLISSNIANVNTANYKAKQIVFESQLADATQGLALNRTHKAHMGYLGASQGAYVTANNTGAVKENGNNVDLDSEMVNQAMNTIYYEALEKQISGRLSMRNYVINN</sequence>
<reference evidence="9" key="4">
    <citation type="submission" date="2022-09" db="EMBL/GenBank/DDBJ databases">
        <title>Complete genome of Ligilactobacillus agilis AM_LB6, isolated from chicken feces.</title>
        <authorList>
            <person name="den Bakker H.C."/>
            <person name="Mann A."/>
        </authorList>
    </citation>
    <scope>NUCLEOTIDE SEQUENCE</scope>
    <source>
        <strain evidence="9">AM_LB6</strain>
    </source>
</reference>
<evidence type="ECO:0000313" key="8">
    <source>
        <dbReference type="EMBL" id="PLA76720.1"/>
    </source>
</evidence>
<gene>
    <name evidence="7" type="primary">flgB</name>
    <name evidence="8" type="ORF">CYR79_04625</name>
    <name evidence="9" type="ORF">N4562_04520</name>
</gene>
<reference evidence="7" key="1">
    <citation type="journal article" date="2014" name="Appl. Environ. Microbiol.">
        <title>Detection and genomic characterization of motility in Lactobacillus curvatus: confirmation of motility in a species outside the Lactobacillus salivarius clade.</title>
        <authorList>
            <person name="Cousin F.J."/>
            <person name="Lynch S.M."/>
            <person name="Harris H.M."/>
            <person name="McCann A."/>
            <person name="Lynch D.B."/>
            <person name="Neville B.A."/>
            <person name="Irisawa T."/>
            <person name="Okada S."/>
            <person name="Endo A."/>
            <person name="O'Toole P.W."/>
        </authorList>
    </citation>
    <scope>NUCLEOTIDE SEQUENCE</scope>
    <source>
        <strain evidence="7">DSM 20509</strain>
    </source>
</reference>
<reference evidence="8" key="3">
    <citation type="submission" date="2017-12" db="EMBL/GenBank/DDBJ databases">
        <authorList>
            <person name="Hurst M.R.H."/>
        </authorList>
    </citation>
    <scope>NUCLEOTIDE SEQUENCE [LARGE SCALE GENOMIC DNA]</scope>
    <source>
        <strain evidence="8">268A</strain>
    </source>
</reference>
<comment type="function">
    <text evidence="5 6">Structural component of flagellum, the bacterial motility apparatus. Part of the rod structure of flagellar basal body.</text>
</comment>
<evidence type="ECO:0000256" key="4">
    <source>
        <dbReference type="ARBA" id="ARBA00023143"/>
    </source>
</evidence>
<dbReference type="GeneID" id="75137093"/>
<organism evidence="7">
    <name type="scientific">Ligilactobacillus agilis</name>
    <dbReference type="NCBI Taxonomy" id="1601"/>
    <lineage>
        <taxon>Bacteria</taxon>
        <taxon>Bacillati</taxon>
        <taxon>Bacillota</taxon>
        <taxon>Bacilli</taxon>
        <taxon>Lactobacillales</taxon>
        <taxon>Lactobacillaceae</taxon>
        <taxon>Ligilactobacillus</taxon>
    </lineage>
</organism>
<dbReference type="RefSeq" id="WP_056977795.1">
    <property type="nucleotide sequence ID" value="NZ_BLAM01000056.1"/>
</dbReference>
<proteinExistence type="inferred from homology"/>
<keyword evidence="7" id="KW-0966">Cell projection</keyword>
<dbReference type="EMBL" id="KM886859">
    <property type="protein sequence ID" value="AJA33725.1"/>
    <property type="molecule type" value="Genomic_DNA"/>
</dbReference>
<dbReference type="InterPro" id="IPR019776">
    <property type="entry name" value="Flagellar_basal_body_rod_CS"/>
</dbReference>
<dbReference type="Proteomes" id="UP000234579">
    <property type="component" value="Unassembled WGS sequence"/>
</dbReference>
<evidence type="ECO:0000256" key="2">
    <source>
        <dbReference type="ARBA" id="ARBA00009677"/>
    </source>
</evidence>
<keyword evidence="7" id="KW-0282">Flagellum</keyword>
<evidence type="ECO:0000313" key="7">
    <source>
        <dbReference type="EMBL" id="AJA33725.1"/>
    </source>
</evidence>
<protein>
    <recommendedName>
        <fullName evidence="3 6">Flagellar basal body rod protein FlgB</fullName>
    </recommendedName>
</protein>
<comment type="subunit">
    <text evidence="6">The basal body constitutes a major portion of the flagellar organelle and consists of a number of rings mounted on a central rod.</text>
</comment>
<dbReference type="InterPro" id="IPR006300">
    <property type="entry name" value="FlgB"/>
</dbReference>
<dbReference type="EMBL" id="PKGI01000023">
    <property type="protein sequence ID" value="PLA76720.1"/>
    <property type="molecule type" value="Genomic_DNA"/>
</dbReference>
<reference evidence="10" key="2">
    <citation type="submission" date="2017-12" db="EMBL/GenBank/DDBJ databases">
        <authorList>
            <person name="Christensen H."/>
        </authorList>
    </citation>
    <scope>NUCLEOTIDE SEQUENCE [LARGE SCALE GENOMIC DNA]</scope>
    <source>
        <strain evidence="10">268A</strain>
    </source>
</reference>
<dbReference type="Proteomes" id="UP001058429">
    <property type="component" value="Chromosome"/>
</dbReference>
<dbReference type="NCBIfam" id="TIGR01396">
    <property type="entry name" value="FlgB"/>
    <property type="match status" value="1"/>
</dbReference>
<dbReference type="PIRSF" id="PIRSF002889">
    <property type="entry name" value="Rod_FlgB"/>
    <property type="match status" value="1"/>
</dbReference>
<evidence type="ECO:0000256" key="5">
    <source>
        <dbReference type="ARBA" id="ARBA00024934"/>
    </source>
</evidence>
<evidence type="ECO:0000256" key="6">
    <source>
        <dbReference type="PIRNR" id="PIRNR002889"/>
    </source>
</evidence>
<comment type="subcellular location">
    <subcellularLocation>
        <location evidence="1 6">Bacterial flagellum basal body</location>
    </subcellularLocation>
</comment>
<evidence type="ECO:0000313" key="10">
    <source>
        <dbReference type="Proteomes" id="UP000234579"/>
    </source>
</evidence>